<comment type="subcellular location">
    <subcellularLocation>
        <location evidence="1">Cell membrane</location>
        <topology evidence="1">Peripheral membrane protein</topology>
    </subcellularLocation>
</comment>
<keyword evidence="7" id="KW-0472">Membrane</keyword>
<dbReference type="RefSeq" id="WP_345969086.1">
    <property type="nucleotide sequence ID" value="NZ_CP147920.1"/>
</dbReference>
<protein>
    <submittedName>
        <fullName evidence="9">ABC transporter ATP-binding protein</fullName>
    </submittedName>
</protein>
<keyword evidence="10" id="KW-1185">Reference proteome</keyword>
<dbReference type="InterPro" id="IPR027417">
    <property type="entry name" value="P-loop_NTPase"/>
</dbReference>
<keyword evidence="5 9" id="KW-0067">ATP-binding</keyword>
<dbReference type="PANTHER" id="PTHR43553:SF27">
    <property type="entry name" value="ENERGY-COUPLING FACTOR TRANSPORTER ATP-BINDING PROTEIN ECFA2"/>
    <property type="match status" value="1"/>
</dbReference>
<accession>A0ABZ3H852</accession>
<dbReference type="InterPro" id="IPR050095">
    <property type="entry name" value="ECF_ABC_transporter_ATP-bd"/>
</dbReference>
<dbReference type="PROSITE" id="PS50893">
    <property type="entry name" value="ABC_TRANSPORTER_2"/>
    <property type="match status" value="1"/>
</dbReference>
<dbReference type="SUPFAM" id="SSF52540">
    <property type="entry name" value="P-loop containing nucleoside triphosphate hydrolases"/>
    <property type="match status" value="1"/>
</dbReference>
<organism evidence="9 10">
    <name type="scientific">Sulfurimonas diazotrophicus</name>
    <dbReference type="NCBI Taxonomy" id="3131939"/>
    <lineage>
        <taxon>Bacteria</taxon>
        <taxon>Pseudomonadati</taxon>
        <taxon>Campylobacterota</taxon>
        <taxon>Epsilonproteobacteria</taxon>
        <taxon>Campylobacterales</taxon>
        <taxon>Sulfurimonadaceae</taxon>
        <taxon>Sulfurimonas</taxon>
    </lineage>
</organism>
<proteinExistence type="predicted"/>
<dbReference type="InterPro" id="IPR017871">
    <property type="entry name" value="ABC_transporter-like_CS"/>
</dbReference>
<sequence>MIECRNVCFDATDFEGEKFPLLRDVSFTIGEGEKIVLFGINGSGKSTLLKLLNGLEYPKSGEILYGGALMDKRFLKANKGTFRRENVLQMQDPNSMLFNTSVYEEIAFGPRSFGFDDVDERVRHFAELFGVTKLLERAPYRLSGGEKQRVLLASLLAVEPKFLMMDEPTAHLDPPTTGWLVELLQEMKITTLLCTHNLSLGRELGTRALVLGPDHTLHYDGPVEALFERLEILDEARLLHRHRHTHEGKEHTHAHLHDWA</sequence>
<evidence type="ECO:0000256" key="3">
    <source>
        <dbReference type="ARBA" id="ARBA00022475"/>
    </source>
</evidence>
<evidence type="ECO:0000256" key="2">
    <source>
        <dbReference type="ARBA" id="ARBA00022448"/>
    </source>
</evidence>
<name>A0ABZ3H852_9BACT</name>
<evidence type="ECO:0000256" key="5">
    <source>
        <dbReference type="ARBA" id="ARBA00022840"/>
    </source>
</evidence>
<dbReference type="EMBL" id="CP147920">
    <property type="protein sequence ID" value="XAU13973.1"/>
    <property type="molecule type" value="Genomic_DNA"/>
</dbReference>
<gene>
    <name evidence="9" type="ORF">WCY31_06850</name>
</gene>
<dbReference type="SMART" id="SM00382">
    <property type="entry name" value="AAA"/>
    <property type="match status" value="1"/>
</dbReference>
<dbReference type="Gene3D" id="3.40.50.300">
    <property type="entry name" value="P-loop containing nucleotide triphosphate hydrolases"/>
    <property type="match status" value="1"/>
</dbReference>
<keyword evidence="3" id="KW-1003">Cell membrane</keyword>
<feature type="domain" description="ABC transporter" evidence="8">
    <location>
        <begin position="2"/>
        <end position="238"/>
    </location>
</feature>
<evidence type="ECO:0000313" key="9">
    <source>
        <dbReference type="EMBL" id="XAU13973.1"/>
    </source>
</evidence>
<evidence type="ECO:0000256" key="1">
    <source>
        <dbReference type="ARBA" id="ARBA00004202"/>
    </source>
</evidence>
<dbReference type="GO" id="GO:0005524">
    <property type="term" value="F:ATP binding"/>
    <property type="evidence" value="ECO:0007669"/>
    <property type="project" value="UniProtKB-KW"/>
</dbReference>
<dbReference type="InterPro" id="IPR003439">
    <property type="entry name" value="ABC_transporter-like_ATP-bd"/>
</dbReference>
<evidence type="ECO:0000256" key="7">
    <source>
        <dbReference type="ARBA" id="ARBA00023136"/>
    </source>
</evidence>
<reference evidence="9 10" key="1">
    <citation type="submission" date="2024-03" db="EMBL/GenBank/DDBJ databases">
        <title>Sulfurimonas sp. HSL3-1.</title>
        <authorList>
            <person name="Wang S."/>
        </authorList>
    </citation>
    <scope>NUCLEOTIDE SEQUENCE [LARGE SCALE GENOMIC DNA]</scope>
    <source>
        <strain evidence="9 10">HSL3-1</strain>
    </source>
</reference>
<dbReference type="Pfam" id="PF00005">
    <property type="entry name" value="ABC_tran"/>
    <property type="match status" value="1"/>
</dbReference>
<evidence type="ECO:0000256" key="4">
    <source>
        <dbReference type="ARBA" id="ARBA00022741"/>
    </source>
</evidence>
<dbReference type="PROSITE" id="PS00211">
    <property type="entry name" value="ABC_TRANSPORTER_1"/>
    <property type="match status" value="1"/>
</dbReference>
<keyword evidence="6" id="KW-1278">Translocase</keyword>
<dbReference type="CDD" id="cd03225">
    <property type="entry name" value="ABC_cobalt_CbiO_domain1"/>
    <property type="match status" value="1"/>
</dbReference>
<dbReference type="InterPro" id="IPR015856">
    <property type="entry name" value="ABC_transpr_CbiO/EcfA_su"/>
</dbReference>
<dbReference type="Proteomes" id="UP001447842">
    <property type="component" value="Chromosome"/>
</dbReference>
<evidence type="ECO:0000313" key="10">
    <source>
        <dbReference type="Proteomes" id="UP001447842"/>
    </source>
</evidence>
<keyword evidence="4" id="KW-0547">Nucleotide-binding</keyword>
<evidence type="ECO:0000256" key="6">
    <source>
        <dbReference type="ARBA" id="ARBA00022967"/>
    </source>
</evidence>
<evidence type="ECO:0000259" key="8">
    <source>
        <dbReference type="PROSITE" id="PS50893"/>
    </source>
</evidence>
<dbReference type="InterPro" id="IPR003593">
    <property type="entry name" value="AAA+_ATPase"/>
</dbReference>
<keyword evidence="2" id="KW-0813">Transport</keyword>
<dbReference type="PANTHER" id="PTHR43553">
    <property type="entry name" value="HEAVY METAL TRANSPORTER"/>
    <property type="match status" value="1"/>
</dbReference>